<dbReference type="Gene3D" id="2.40.128.20">
    <property type="match status" value="1"/>
</dbReference>
<dbReference type="GO" id="GO:0005543">
    <property type="term" value="F:phospholipid binding"/>
    <property type="evidence" value="ECO:0007669"/>
    <property type="project" value="TreeGrafter"/>
</dbReference>
<dbReference type="GO" id="GO:0034362">
    <property type="term" value="C:low-density lipoprotein particle"/>
    <property type="evidence" value="ECO:0007669"/>
    <property type="project" value="TreeGrafter"/>
</dbReference>
<comment type="caution">
    <text evidence="12">The sequence shown here is derived from an EMBL/GenBank/DDBJ whole genome shotgun (WGS) entry which is preliminary data.</text>
</comment>
<dbReference type="GO" id="GO:0005319">
    <property type="term" value="F:lipid transporter activity"/>
    <property type="evidence" value="ECO:0007669"/>
    <property type="project" value="TreeGrafter"/>
</dbReference>
<comment type="subcellular location">
    <subcellularLocation>
        <location evidence="1">Secreted</location>
    </subcellularLocation>
</comment>
<evidence type="ECO:0000256" key="9">
    <source>
        <dbReference type="ARBA" id="ARBA00023055"/>
    </source>
</evidence>
<gene>
    <name evidence="12" type="ORF">MATL_G00228160</name>
</gene>
<keyword evidence="5" id="KW-0813">Transport</keyword>
<evidence type="ECO:0000313" key="13">
    <source>
        <dbReference type="Proteomes" id="UP001046870"/>
    </source>
</evidence>
<evidence type="ECO:0000256" key="7">
    <source>
        <dbReference type="ARBA" id="ARBA00022729"/>
    </source>
</evidence>
<protein>
    <recommendedName>
        <fullName evidence="4">Apolipoprotein M</fullName>
    </recommendedName>
</protein>
<dbReference type="PANTHER" id="PTHR32028:SF1">
    <property type="entry name" value="APOLIPOPROTEIN M"/>
    <property type="match status" value="1"/>
</dbReference>
<name>A0A9D3PD75_MEGAT</name>
<keyword evidence="6" id="KW-0964">Secreted</keyword>
<dbReference type="AlphaFoldDB" id="A0A9D3PD75"/>
<proteinExistence type="inferred from homology"/>
<dbReference type="GO" id="GO:0034364">
    <property type="term" value="C:high-density lipoprotein particle"/>
    <property type="evidence" value="ECO:0007669"/>
    <property type="project" value="UniProtKB-KW"/>
</dbReference>
<evidence type="ECO:0000256" key="3">
    <source>
        <dbReference type="ARBA" id="ARBA00011559"/>
    </source>
</evidence>
<keyword evidence="8" id="KW-0345">HDL</keyword>
<dbReference type="InterPro" id="IPR012674">
    <property type="entry name" value="Calycin"/>
</dbReference>
<dbReference type="Proteomes" id="UP001046870">
    <property type="component" value="Chromosome 21"/>
</dbReference>
<comment type="similarity">
    <text evidence="2">Belongs to the calycin superfamily. Lipocalin family. Highly divergent.</text>
</comment>
<dbReference type="EMBL" id="JAFDVH010000021">
    <property type="protein sequence ID" value="KAG7457524.1"/>
    <property type="molecule type" value="Genomic_DNA"/>
</dbReference>
<evidence type="ECO:0000256" key="6">
    <source>
        <dbReference type="ARBA" id="ARBA00022525"/>
    </source>
</evidence>
<dbReference type="GO" id="GO:0033344">
    <property type="term" value="P:cholesterol efflux"/>
    <property type="evidence" value="ECO:0007669"/>
    <property type="project" value="TreeGrafter"/>
</dbReference>
<dbReference type="InterPro" id="IPR022734">
    <property type="entry name" value="ApoM"/>
</dbReference>
<dbReference type="Pfam" id="PF11032">
    <property type="entry name" value="ApoM"/>
    <property type="match status" value="1"/>
</dbReference>
<keyword evidence="13" id="KW-1185">Reference proteome</keyword>
<reference evidence="12" key="1">
    <citation type="submission" date="2021-01" db="EMBL/GenBank/DDBJ databases">
        <authorList>
            <person name="Zahm M."/>
            <person name="Roques C."/>
            <person name="Cabau C."/>
            <person name="Klopp C."/>
            <person name="Donnadieu C."/>
            <person name="Jouanno E."/>
            <person name="Lampietro C."/>
            <person name="Louis A."/>
            <person name="Herpin A."/>
            <person name="Echchiki A."/>
            <person name="Berthelot C."/>
            <person name="Parey E."/>
            <person name="Roest-Crollius H."/>
            <person name="Braasch I."/>
            <person name="Postlethwait J."/>
            <person name="Bobe J."/>
            <person name="Montfort J."/>
            <person name="Bouchez O."/>
            <person name="Begum T."/>
            <person name="Mejri S."/>
            <person name="Adams A."/>
            <person name="Chen W.-J."/>
            <person name="Guiguen Y."/>
        </authorList>
    </citation>
    <scope>NUCLEOTIDE SEQUENCE</scope>
    <source>
        <strain evidence="12">YG-15Mar2019-1</strain>
        <tissue evidence="12">Brain</tissue>
    </source>
</reference>
<keyword evidence="7" id="KW-0732">Signal</keyword>
<dbReference type="GO" id="GO:0034375">
    <property type="term" value="P:high-density lipoprotein particle remodeling"/>
    <property type="evidence" value="ECO:0007669"/>
    <property type="project" value="TreeGrafter"/>
</dbReference>
<evidence type="ECO:0000256" key="5">
    <source>
        <dbReference type="ARBA" id="ARBA00022448"/>
    </source>
</evidence>
<evidence type="ECO:0000256" key="2">
    <source>
        <dbReference type="ARBA" id="ARBA00007071"/>
    </source>
</evidence>
<keyword evidence="10" id="KW-1015">Disulfide bond</keyword>
<sequence length="193" mass="21980">MFVEVSSFVTYVYWLFQSLFPCTPPQLLPTSHLNTQQYLGTWYFVAAVGGRQSDIGAFTPMDSTVFDLQEAKKTSTLRLTGAIRVGDVCVTRVWTYHLHPEKDYLEVEGRPNRRTVLWSGQWLSCSDCILLQETDRGEVQDEMNRVMLYARNGSLSTDIVKDFQAKMSCLGIKEFLSLPQKREYCPMDGAPAV</sequence>
<organism evidence="12 13">
    <name type="scientific">Megalops atlanticus</name>
    <name type="common">Tarpon</name>
    <name type="synonym">Clupea gigantea</name>
    <dbReference type="NCBI Taxonomy" id="7932"/>
    <lineage>
        <taxon>Eukaryota</taxon>
        <taxon>Metazoa</taxon>
        <taxon>Chordata</taxon>
        <taxon>Craniata</taxon>
        <taxon>Vertebrata</taxon>
        <taxon>Euteleostomi</taxon>
        <taxon>Actinopterygii</taxon>
        <taxon>Neopterygii</taxon>
        <taxon>Teleostei</taxon>
        <taxon>Elopiformes</taxon>
        <taxon>Megalopidae</taxon>
        <taxon>Megalops</taxon>
    </lineage>
</organism>
<comment type="function">
    <text evidence="11">Probably involved in lipid transport. Can bind sphingosine-1-phosphate, myristic acid, palmitic acid and stearic acid, retinol, all-trans-retinoic acid and 9-cis-retinoic acid.</text>
</comment>
<comment type="subunit">
    <text evidence="3">Interacts with LRP2; LRP2 mediates APOM renal uptake and subsequent lysosomal degradation.</text>
</comment>
<dbReference type="GO" id="GO:0034384">
    <property type="term" value="P:high-density lipoprotein particle clearance"/>
    <property type="evidence" value="ECO:0007669"/>
    <property type="project" value="TreeGrafter"/>
</dbReference>
<evidence type="ECO:0000256" key="8">
    <source>
        <dbReference type="ARBA" id="ARBA00022850"/>
    </source>
</evidence>
<keyword evidence="9" id="KW-0445">Lipid transport</keyword>
<accession>A0A9D3PD75</accession>
<evidence type="ECO:0000256" key="4">
    <source>
        <dbReference type="ARBA" id="ARBA00019937"/>
    </source>
</evidence>
<evidence type="ECO:0000256" key="11">
    <source>
        <dbReference type="ARBA" id="ARBA00025553"/>
    </source>
</evidence>
<dbReference type="SUPFAM" id="SSF50814">
    <property type="entry name" value="Lipocalins"/>
    <property type="match status" value="1"/>
</dbReference>
<evidence type="ECO:0000256" key="10">
    <source>
        <dbReference type="ARBA" id="ARBA00023157"/>
    </source>
</evidence>
<evidence type="ECO:0000256" key="1">
    <source>
        <dbReference type="ARBA" id="ARBA00004613"/>
    </source>
</evidence>
<dbReference type="GO" id="GO:0034361">
    <property type="term" value="C:very-low-density lipoprotein particle"/>
    <property type="evidence" value="ECO:0007669"/>
    <property type="project" value="TreeGrafter"/>
</dbReference>
<evidence type="ECO:0000313" key="12">
    <source>
        <dbReference type="EMBL" id="KAG7457524.1"/>
    </source>
</evidence>
<dbReference type="OrthoDB" id="9944312at2759"/>
<dbReference type="GO" id="GO:0034380">
    <property type="term" value="P:high-density lipoprotein particle assembly"/>
    <property type="evidence" value="ECO:0007669"/>
    <property type="project" value="TreeGrafter"/>
</dbReference>
<dbReference type="PANTHER" id="PTHR32028">
    <property type="entry name" value="APOLIPOPROTEIN M"/>
    <property type="match status" value="1"/>
</dbReference>